<dbReference type="EMBL" id="JBHUNP010000001">
    <property type="protein sequence ID" value="MFD2647729.1"/>
    <property type="molecule type" value="Genomic_DNA"/>
</dbReference>
<feature type="signal peptide" evidence="1">
    <location>
        <begin position="1"/>
        <end position="22"/>
    </location>
</feature>
<feature type="domain" description="EF-hand" evidence="2">
    <location>
        <begin position="53"/>
        <end position="81"/>
    </location>
</feature>
<comment type="caution">
    <text evidence="3">The sequence shown here is derived from an EMBL/GenBank/DDBJ whole genome shotgun (WGS) entry which is preliminary data.</text>
</comment>
<name>A0ABW5QJ35_9HYPH</name>
<evidence type="ECO:0000259" key="2">
    <source>
        <dbReference type="PROSITE" id="PS50222"/>
    </source>
</evidence>
<dbReference type="PROSITE" id="PS00018">
    <property type="entry name" value="EF_HAND_1"/>
    <property type="match status" value="1"/>
</dbReference>
<keyword evidence="1" id="KW-0732">Signal</keyword>
<proteinExistence type="predicted"/>
<feature type="chain" id="PRO_5046323124" description="EF-hand domain-containing protein" evidence="1">
    <location>
        <begin position="23"/>
        <end position="82"/>
    </location>
</feature>
<evidence type="ECO:0000256" key="1">
    <source>
        <dbReference type="SAM" id="SignalP"/>
    </source>
</evidence>
<organism evidence="3 4">
    <name type="scientific">Devosia albogilva</name>
    <dbReference type="NCBI Taxonomy" id="429726"/>
    <lineage>
        <taxon>Bacteria</taxon>
        <taxon>Pseudomonadati</taxon>
        <taxon>Pseudomonadota</taxon>
        <taxon>Alphaproteobacteria</taxon>
        <taxon>Hyphomicrobiales</taxon>
        <taxon>Devosiaceae</taxon>
        <taxon>Devosia</taxon>
    </lineage>
</organism>
<sequence length="82" mass="8107">MKKIVLTSVFALGLASAAYAQAAATDFATLDADLSTGISLAEAQTAWPDLTPEAFAAADADGNGELSAAEYDALVASAAPAS</sequence>
<dbReference type="InterPro" id="IPR018247">
    <property type="entry name" value="EF_Hand_1_Ca_BS"/>
</dbReference>
<evidence type="ECO:0000313" key="3">
    <source>
        <dbReference type="EMBL" id="MFD2647729.1"/>
    </source>
</evidence>
<dbReference type="Proteomes" id="UP001597521">
    <property type="component" value="Unassembled WGS sequence"/>
</dbReference>
<protein>
    <recommendedName>
        <fullName evidence="2">EF-hand domain-containing protein</fullName>
    </recommendedName>
</protein>
<evidence type="ECO:0000313" key="4">
    <source>
        <dbReference type="Proteomes" id="UP001597521"/>
    </source>
</evidence>
<dbReference type="PROSITE" id="PS50222">
    <property type="entry name" value="EF_HAND_2"/>
    <property type="match status" value="1"/>
</dbReference>
<keyword evidence="4" id="KW-1185">Reference proteome</keyword>
<dbReference type="Gene3D" id="1.10.238.10">
    <property type="entry name" value="EF-hand"/>
    <property type="match status" value="1"/>
</dbReference>
<gene>
    <name evidence="3" type="ORF">ACFSX5_08005</name>
</gene>
<dbReference type="InterPro" id="IPR002048">
    <property type="entry name" value="EF_hand_dom"/>
</dbReference>
<dbReference type="RefSeq" id="WP_386832748.1">
    <property type="nucleotide sequence ID" value="NZ_JBHUNP010000001.1"/>
</dbReference>
<reference evidence="4" key="1">
    <citation type="journal article" date="2019" name="Int. J. Syst. Evol. Microbiol.">
        <title>The Global Catalogue of Microorganisms (GCM) 10K type strain sequencing project: providing services to taxonomists for standard genome sequencing and annotation.</title>
        <authorList>
            <consortium name="The Broad Institute Genomics Platform"/>
            <consortium name="The Broad Institute Genome Sequencing Center for Infectious Disease"/>
            <person name="Wu L."/>
            <person name="Ma J."/>
        </authorList>
    </citation>
    <scope>NUCLEOTIDE SEQUENCE [LARGE SCALE GENOMIC DNA]</scope>
    <source>
        <strain evidence="4">CCM 7427</strain>
    </source>
</reference>
<accession>A0ABW5QJ35</accession>